<name>A0A644TCH6_9ZZZZ</name>
<dbReference type="Gene3D" id="3.10.450.620">
    <property type="entry name" value="JHP933, nucleotidyltransferase-like core domain"/>
    <property type="match status" value="1"/>
</dbReference>
<dbReference type="Pfam" id="PF08843">
    <property type="entry name" value="AbiEii"/>
    <property type="match status" value="1"/>
</dbReference>
<dbReference type="AlphaFoldDB" id="A0A644TCH6"/>
<protein>
    <recommendedName>
        <fullName evidence="2">Nucleotidyl transferase AbiEii/AbiGii toxin family protein</fullName>
    </recommendedName>
</protein>
<organism evidence="1">
    <name type="scientific">bioreactor metagenome</name>
    <dbReference type="NCBI Taxonomy" id="1076179"/>
    <lineage>
        <taxon>unclassified sequences</taxon>
        <taxon>metagenomes</taxon>
        <taxon>ecological metagenomes</taxon>
    </lineage>
</organism>
<reference evidence="1" key="1">
    <citation type="submission" date="2019-08" db="EMBL/GenBank/DDBJ databases">
        <authorList>
            <person name="Kucharzyk K."/>
            <person name="Murdoch R.W."/>
            <person name="Higgins S."/>
            <person name="Loffler F."/>
        </authorList>
    </citation>
    <scope>NUCLEOTIDE SEQUENCE</scope>
</reference>
<dbReference type="EMBL" id="VSSQ01000025">
    <property type="protein sequence ID" value="MPL64574.1"/>
    <property type="molecule type" value="Genomic_DNA"/>
</dbReference>
<accession>A0A644TCH6</accession>
<evidence type="ECO:0000313" key="1">
    <source>
        <dbReference type="EMBL" id="MPL64574.1"/>
    </source>
</evidence>
<proteinExistence type="predicted"/>
<sequence length="286" mass="32891">MNDAIRSMITRRKPETAADWNRTLREVLQEAALAGLWRTGFFDKAAFYGGTALRLFHKLDRFSEDLDFTLLTPDSAWTLSNRLLGLRAELEAFGFSVATEAKHVGAIESAFIKADTKVNLITIDAPREMSGNAMSDRLIKIKLEMDSDPPSGIRTETMTLFEPFPFSIRIVDSPCLFAGKMHACLCRAWKTRIKGRDWYDFLFFISRGIPLDIPHLEARMRQSGHWTGERPLEAEEIRDLLLKQIHSIDWQQAKTDTIPFIRDPRSLDLWSAELFTEAARRIQWNR</sequence>
<evidence type="ECO:0008006" key="2">
    <source>
        <dbReference type="Google" id="ProtNLM"/>
    </source>
</evidence>
<comment type="caution">
    <text evidence="1">The sequence shown here is derived from an EMBL/GenBank/DDBJ whole genome shotgun (WGS) entry which is preliminary data.</text>
</comment>
<gene>
    <name evidence="1" type="ORF">SDC9_10229</name>
</gene>
<dbReference type="InterPro" id="IPR014942">
    <property type="entry name" value="AbiEii"/>
</dbReference>